<dbReference type="RefSeq" id="WP_341442505.1">
    <property type="nucleotide sequence ID" value="NZ_JBBPCN010000001.1"/>
</dbReference>
<reference evidence="2 3" key="1">
    <citation type="submission" date="2024-03" db="EMBL/GenBank/DDBJ databases">
        <title>Rhodococcus navarretei sp. nov. and Pseudarthrobacter quantumdoti sp. nov., two new species with the ability to biosynthesize Quantum Dots isolated from soil samples at Union Glacier, Antarctica.</title>
        <authorList>
            <person name="Vargas M."/>
        </authorList>
    </citation>
    <scope>NUCLEOTIDE SEQUENCE [LARGE SCALE GENOMIC DNA]</scope>
    <source>
        <strain evidence="2 3">EXRC-4A-4</strain>
    </source>
</reference>
<proteinExistence type="predicted"/>
<accession>A0ABU9D1T7</accession>
<dbReference type="InterPro" id="IPR037883">
    <property type="entry name" value="Knr4/Smi1-like_sf"/>
</dbReference>
<dbReference type="InterPro" id="IPR018958">
    <property type="entry name" value="Knr4/Smi1-like_dom"/>
</dbReference>
<dbReference type="Proteomes" id="UP001456513">
    <property type="component" value="Unassembled WGS sequence"/>
</dbReference>
<gene>
    <name evidence="2" type="ORF">AABD04_22235</name>
</gene>
<organism evidence="2 3">
    <name type="scientific">Rhodococcus navarretei</name>
    <dbReference type="NCBI Taxonomy" id="3128981"/>
    <lineage>
        <taxon>Bacteria</taxon>
        <taxon>Bacillati</taxon>
        <taxon>Actinomycetota</taxon>
        <taxon>Actinomycetes</taxon>
        <taxon>Mycobacteriales</taxon>
        <taxon>Nocardiaceae</taxon>
        <taxon>Rhodococcus</taxon>
    </lineage>
</organism>
<evidence type="ECO:0000313" key="3">
    <source>
        <dbReference type="Proteomes" id="UP001456513"/>
    </source>
</evidence>
<name>A0ABU9D1T7_9NOCA</name>
<dbReference type="SUPFAM" id="SSF160631">
    <property type="entry name" value="SMI1/KNR4-like"/>
    <property type="match status" value="1"/>
</dbReference>
<evidence type="ECO:0000259" key="1">
    <source>
        <dbReference type="Pfam" id="PF09346"/>
    </source>
</evidence>
<evidence type="ECO:0000313" key="2">
    <source>
        <dbReference type="EMBL" id="MEK8073570.1"/>
    </source>
</evidence>
<dbReference type="Pfam" id="PF09346">
    <property type="entry name" value="SMI1_KNR4"/>
    <property type="match status" value="1"/>
</dbReference>
<comment type="caution">
    <text evidence="2">The sequence shown here is derived from an EMBL/GenBank/DDBJ whole genome shotgun (WGS) entry which is preliminary data.</text>
</comment>
<feature type="domain" description="Knr4/Smi1-like" evidence="1">
    <location>
        <begin position="264"/>
        <end position="400"/>
    </location>
</feature>
<sequence length="430" mass="47320">MAESDFGVNVSAARPGEVSVTIEVAYRPPTDHVPKGWTLEASGTFVAATLLRVETPDGIVHDEFPDFAQIILPSEMTYRMFRKFRDDTGLEQHLFELTPAMILDAQGRPARFETIQRAQPDPDAVTRWEVACPTSTPGTSVMVNGSGADRAEALRAVVDNGLNLLHSETPDAGPRSPIFVALGGEFAWVRGFGDPELSTSDLAQVVLDGIEGERRSAVERAAAFSTRSSRPPVKYSTQSSSVTQQWNRIVAWLENTIPNYVVTGADETRIADAQRRTGVEWPSELIELFRCVDGLPREPWMVLFPKYELFGLDAMLEDRAMMTDIWQTGDAENDPDRVISTTAGEAAWTFLDEFIPIAGMDGYFLFVDTRPGELNGCVTVFDKVNSDDAGPQWLSISALLDDLATSLETGTPFDGGWRHAIVDGRLEWGI</sequence>
<dbReference type="EMBL" id="JBBPCN010000001">
    <property type="protein sequence ID" value="MEK8073570.1"/>
    <property type="molecule type" value="Genomic_DNA"/>
</dbReference>
<keyword evidence="3" id="KW-1185">Reference proteome</keyword>
<protein>
    <submittedName>
        <fullName evidence="2">SMI1/KNR4 family protein</fullName>
    </submittedName>
</protein>